<proteinExistence type="inferred from homology"/>
<evidence type="ECO:0000256" key="3">
    <source>
        <dbReference type="ARBA" id="ARBA00022741"/>
    </source>
</evidence>
<dbReference type="SMART" id="SM00382">
    <property type="entry name" value="AAA"/>
    <property type="match status" value="1"/>
</dbReference>
<dbReference type="GO" id="GO:0016887">
    <property type="term" value="F:ATP hydrolysis activity"/>
    <property type="evidence" value="ECO:0007669"/>
    <property type="project" value="InterPro"/>
</dbReference>
<accession>A0A7C4RTA6</accession>
<sequence>MKVLEITELSVFYGDVQALWNVSLSVEAGKIIALIGANGAGKTTTMKTICGINPIASGRILYDQREISGMPVHEIAELGITLVPEGRQLFPKMSVEDNLLVGSYLKRTRPNRSKNMNRVYDIFPRLAERRKQTAETLSGGEQQMLAIGRALMQEPKLIMFDEPSIGLAPILVMEIFRIVQELHSMGLTIFLVEQNVHHTLKIADECYIMENGRIVGHGTGHELESDPKIREAYLGF</sequence>
<evidence type="ECO:0000313" key="7">
    <source>
        <dbReference type="EMBL" id="HGU33523.1"/>
    </source>
</evidence>
<keyword evidence="5" id="KW-0029">Amino-acid transport</keyword>
<dbReference type="AlphaFoldDB" id="A0A7C4RTA6"/>
<dbReference type="CDD" id="cd03224">
    <property type="entry name" value="ABC_TM1139_LivF_branched"/>
    <property type="match status" value="1"/>
</dbReference>
<keyword evidence="2" id="KW-0813">Transport</keyword>
<gene>
    <name evidence="7" type="ORF">ENS29_11775</name>
</gene>
<dbReference type="EMBL" id="DSUH01000268">
    <property type="protein sequence ID" value="HGU33523.1"/>
    <property type="molecule type" value="Genomic_DNA"/>
</dbReference>
<protein>
    <submittedName>
        <fullName evidence="7">ABC transporter ATP-binding protein</fullName>
    </submittedName>
</protein>
<reference evidence="7" key="1">
    <citation type="journal article" date="2020" name="mSystems">
        <title>Genome- and Community-Level Interaction Insights into Carbon Utilization and Element Cycling Functions of Hydrothermarchaeota in Hydrothermal Sediment.</title>
        <authorList>
            <person name="Zhou Z."/>
            <person name="Liu Y."/>
            <person name="Xu W."/>
            <person name="Pan J."/>
            <person name="Luo Z.H."/>
            <person name="Li M."/>
        </authorList>
    </citation>
    <scope>NUCLEOTIDE SEQUENCE [LARGE SCALE GENOMIC DNA]</scope>
    <source>
        <strain evidence="7">SpSt-477</strain>
    </source>
</reference>
<organism evidence="7">
    <name type="scientific">Desulfatirhabdium butyrativorans</name>
    <dbReference type="NCBI Taxonomy" id="340467"/>
    <lineage>
        <taxon>Bacteria</taxon>
        <taxon>Pseudomonadati</taxon>
        <taxon>Thermodesulfobacteriota</taxon>
        <taxon>Desulfobacteria</taxon>
        <taxon>Desulfobacterales</taxon>
        <taxon>Desulfatirhabdiaceae</taxon>
        <taxon>Desulfatirhabdium</taxon>
    </lineage>
</organism>
<dbReference type="InterPro" id="IPR017871">
    <property type="entry name" value="ABC_transporter-like_CS"/>
</dbReference>
<name>A0A7C4RTA6_9BACT</name>
<dbReference type="InterPro" id="IPR027417">
    <property type="entry name" value="P-loop_NTPase"/>
</dbReference>
<dbReference type="PROSITE" id="PS50893">
    <property type="entry name" value="ABC_TRANSPORTER_2"/>
    <property type="match status" value="1"/>
</dbReference>
<evidence type="ECO:0000256" key="1">
    <source>
        <dbReference type="ARBA" id="ARBA00005417"/>
    </source>
</evidence>
<dbReference type="Pfam" id="PF00005">
    <property type="entry name" value="ABC_tran"/>
    <property type="match status" value="1"/>
</dbReference>
<dbReference type="PROSITE" id="PS00211">
    <property type="entry name" value="ABC_TRANSPORTER_1"/>
    <property type="match status" value="1"/>
</dbReference>
<dbReference type="InterPro" id="IPR052156">
    <property type="entry name" value="BCAA_Transport_ATP-bd_LivF"/>
</dbReference>
<dbReference type="InterPro" id="IPR003593">
    <property type="entry name" value="AAA+_ATPase"/>
</dbReference>
<feature type="domain" description="ABC transporter" evidence="6">
    <location>
        <begin position="1"/>
        <end position="236"/>
    </location>
</feature>
<dbReference type="InterPro" id="IPR003439">
    <property type="entry name" value="ABC_transporter-like_ATP-bd"/>
</dbReference>
<comment type="similarity">
    <text evidence="1">Belongs to the ABC transporter superfamily.</text>
</comment>
<keyword evidence="3" id="KW-0547">Nucleotide-binding</keyword>
<dbReference type="SUPFAM" id="SSF52540">
    <property type="entry name" value="P-loop containing nucleoside triphosphate hydrolases"/>
    <property type="match status" value="1"/>
</dbReference>
<evidence type="ECO:0000256" key="5">
    <source>
        <dbReference type="ARBA" id="ARBA00022970"/>
    </source>
</evidence>
<comment type="caution">
    <text evidence="7">The sequence shown here is derived from an EMBL/GenBank/DDBJ whole genome shotgun (WGS) entry which is preliminary data.</text>
</comment>
<evidence type="ECO:0000256" key="2">
    <source>
        <dbReference type="ARBA" id="ARBA00022448"/>
    </source>
</evidence>
<dbReference type="PANTHER" id="PTHR43820">
    <property type="entry name" value="HIGH-AFFINITY BRANCHED-CHAIN AMINO ACID TRANSPORT ATP-BINDING PROTEIN LIVF"/>
    <property type="match status" value="1"/>
</dbReference>
<dbReference type="Gene3D" id="3.40.50.300">
    <property type="entry name" value="P-loop containing nucleotide triphosphate hydrolases"/>
    <property type="match status" value="1"/>
</dbReference>
<dbReference type="GO" id="GO:0005524">
    <property type="term" value="F:ATP binding"/>
    <property type="evidence" value="ECO:0007669"/>
    <property type="project" value="UniProtKB-KW"/>
</dbReference>
<keyword evidence="4 7" id="KW-0067">ATP-binding</keyword>
<dbReference type="PANTHER" id="PTHR43820:SF4">
    <property type="entry name" value="HIGH-AFFINITY BRANCHED-CHAIN AMINO ACID TRANSPORT ATP-BINDING PROTEIN LIVF"/>
    <property type="match status" value="1"/>
</dbReference>
<dbReference type="GO" id="GO:0015658">
    <property type="term" value="F:branched-chain amino acid transmembrane transporter activity"/>
    <property type="evidence" value="ECO:0007669"/>
    <property type="project" value="TreeGrafter"/>
</dbReference>
<dbReference type="GO" id="GO:0015807">
    <property type="term" value="P:L-amino acid transport"/>
    <property type="evidence" value="ECO:0007669"/>
    <property type="project" value="TreeGrafter"/>
</dbReference>
<evidence type="ECO:0000256" key="4">
    <source>
        <dbReference type="ARBA" id="ARBA00022840"/>
    </source>
</evidence>
<evidence type="ECO:0000259" key="6">
    <source>
        <dbReference type="PROSITE" id="PS50893"/>
    </source>
</evidence>